<sequence length="226" mass="24193">MNTTTTILGREGGGETRRHILEAARPIVGGRGFSAVGLNEILLAAGVPKGSFYHYFASKEAFGVALIETYFERYFAALDALLARRDVSGAERLMIYWRRWLELQCAEDPEGWCLAVKLGAEVSDLSEAMRGALERGTHQVVDRLAAAIEAGIADGSIGRSGGVGTAGRGGAPDQPPRETAAALYQMWLGASLLAKISRSRAPLETALAETARRLAVSPKRPVPIEV</sequence>
<keyword evidence="1" id="KW-0805">Transcription regulation</keyword>
<keyword evidence="2 4" id="KW-0238">DNA-binding</keyword>
<dbReference type="PANTHER" id="PTHR47506">
    <property type="entry name" value="TRANSCRIPTIONAL REGULATORY PROTEIN"/>
    <property type="match status" value="1"/>
</dbReference>
<evidence type="ECO:0000256" key="4">
    <source>
        <dbReference type="PROSITE-ProRule" id="PRU00335"/>
    </source>
</evidence>
<dbReference type="SUPFAM" id="SSF48498">
    <property type="entry name" value="Tetracyclin repressor-like, C-terminal domain"/>
    <property type="match status" value="1"/>
</dbReference>
<dbReference type="EMBL" id="JAFMPP010000023">
    <property type="protein sequence ID" value="MBO0664486.1"/>
    <property type="molecule type" value="Genomic_DNA"/>
</dbReference>
<dbReference type="InterPro" id="IPR011075">
    <property type="entry name" value="TetR_C"/>
</dbReference>
<reference evidence="6" key="1">
    <citation type="submission" date="2021-03" db="EMBL/GenBank/DDBJ databases">
        <title>Whole genome sequence of Jiella sp. CQZ9-1.</title>
        <authorList>
            <person name="Tuo L."/>
        </authorList>
    </citation>
    <scope>NUCLEOTIDE SEQUENCE</scope>
    <source>
        <strain evidence="6">CQZ9-1</strain>
    </source>
</reference>
<dbReference type="PRINTS" id="PR00455">
    <property type="entry name" value="HTHTETR"/>
</dbReference>
<feature type="domain" description="HTH tetR-type" evidence="5">
    <location>
        <begin position="14"/>
        <end position="74"/>
    </location>
</feature>
<dbReference type="InterPro" id="IPR036271">
    <property type="entry name" value="Tet_transcr_reg_TetR-rel_C_sf"/>
</dbReference>
<protein>
    <submittedName>
        <fullName evidence="6">TetR family transcriptional regulator</fullName>
    </submittedName>
</protein>
<dbReference type="RefSeq" id="WP_207259402.1">
    <property type="nucleotide sequence ID" value="NZ_JAFMPP010000023.1"/>
</dbReference>
<dbReference type="Pfam" id="PF16925">
    <property type="entry name" value="TetR_C_13"/>
    <property type="match status" value="1"/>
</dbReference>
<keyword evidence="7" id="KW-1185">Reference proteome</keyword>
<evidence type="ECO:0000313" key="7">
    <source>
        <dbReference type="Proteomes" id="UP000664122"/>
    </source>
</evidence>
<dbReference type="InterPro" id="IPR001647">
    <property type="entry name" value="HTH_TetR"/>
</dbReference>
<dbReference type="Pfam" id="PF00440">
    <property type="entry name" value="TetR_N"/>
    <property type="match status" value="1"/>
</dbReference>
<feature type="DNA-binding region" description="H-T-H motif" evidence="4">
    <location>
        <begin position="37"/>
        <end position="56"/>
    </location>
</feature>
<dbReference type="PANTHER" id="PTHR47506:SF6">
    <property type="entry name" value="HTH-TYPE TRANSCRIPTIONAL REPRESSOR NEMR"/>
    <property type="match status" value="1"/>
</dbReference>
<dbReference type="GO" id="GO:0003677">
    <property type="term" value="F:DNA binding"/>
    <property type="evidence" value="ECO:0007669"/>
    <property type="project" value="UniProtKB-UniRule"/>
</dbReference>
<proteinExistence type="predicted"/>
<gene>
    <name evidence="6" type="ORF">J1C48_18085</name>
</gene>
<evidence type="ECO:0000256" key="1">
    <source>
        <dbReference type="ARBA" id="ARBA00023015"/>
    </source>
</evidence>
<organism evidence="6 7">
    <name type="scientific">Jiella flava</name>
    <dbReference type="NCBI Taxonomy" id="2816857"/>
    <lineage>
        <taxon>Bacteria</taxon>
        <taxon>Pseudomonadati</taxon>
        <taxon>Pseudomonadota</taxon>
        <taxon>Alphaproteobacteria</taxon>
        <taxon>Hyphomicrobiales</taxon>
        <taxon>Aurantimonadaceae</taxon>
        <taxon>Jiella</taxon>
    </lineage>
</organism>
<dbReference type="Gene3D" id="1.10.357.10">
    <property type="entry name" value="Tetracycline Repressor, domain 2"/>
    <property type="match status" value="1"/>
</dbReference>
<evidence type="ECO:0000313" key="6">
    <source>
        <dbReference type="EMBL" id="MBO0664486.1"/>
    </source>
</evidence>
<evidence type="ECO:0000256" key="2">
    <source>
        <dbReference type="ARBA" id="ARBA00023125"/>
    </source>
</evidence>
<dbReference type="InterPro" id="IPR009057">
    <property type="entry name" value="Homeodomain-like_sf"/>
</dbReference>
<accession>A0A939G177</accession>
<evidence type="ECO:0000259" key="5">
    <source>
        <dbReference type="PROSITE" id="PS50977"/>
    </source>
</evidence>
<evidence type="ECO:0000256" key="3">
    <source>
        <dbReference type="ARBA" id="ARBA00023163"/>
    </source>
</evidence>
<dbReference type="Proteomes" id="UP000664122">
    <property type="component" value="Unassembled WGS sequence"/>
</dbReference>
<name>A0A939G177_9HYPH</name>
<dbReference type="PROSITE" id="PS50977">
    <property type="entry name" value="HTH_TETR_2"/>
    <property type="match status" value="1"/>
</dbReference>
<dbReference type="AlphaFoldDB" id="A0A939G177"/>
<dbReference type="SUPFAM" id="SSF46689">
    <property type="entry name" value="Homeodomain-like"/>
    <property type="match status" value="1"/>
</dbReference>
<keyword evidence="3" id="KW-0804">Transcription</keyword>
<comment type="caution">
    <text evidence="6">The sequence shown here is derived from an EMBL/GenBank/DDBJ whole genome shotgun (WGS) entry which is preliminary data.</text>
</comment>